<proteinExistence type="inferred from homology"/>
<reference evidence="7 8" key="1">
    <citation type="submission" date="2024-01" db="EMBL/GenBank/DDBJ databases">
        <title>Uliginosibacterium soil sp. nov.</title>
        <authorList>
            <person name="Lv Y."/>
        </authorList>
    </citation>
    <scope>NUCLEOTIDE SEQUENCE [LARGE SCALE GENOMIC DNA]</scope>
    <source>
        <strain evidence="7 8">H3</strain>
    </source>
</reference>
<keyword evidence="4" id="KW-1133">Transmembrane helix</keyword>
<keyword evidence="4" id="KW-0812">Transmembrane</keyword>
<feature type="domain" description="HAMP" evidence="6">
    <location>
        <begin position="221"/>
        <end position="274"/>
    </location>
</feature>
<keyword evidence="1 3" id="KW-0807">Transducer</keyword>
<dbReference type="InterPro" id="IPR004090">
    <property type="entry name" value="Chemotax_Me-accpt_rcpt"/>
</dbReference>
<evidence type="ECO:0000256" key="3">
    <source>
        <dbReference type="PROSITE-ProRule" id="PRU00284"/>
    </source>
</evidence>
<protein>
    <submittedName>
        <fullName evidence="7">HAMP domain-containing methyl-accepting chemotaxis protein</fullName>
    </submittedName>
</protein>
<feature type="domain" description="Methyl-accepting transducer" evidence="5">
    <location>
        <begin position="279"/>
        <end position="515"/>
    </location>
</feature>
<dbReference type="Pfam" id="PF00672">
    <property type="entry name" value="HAMP"/>
    <property type="match status" value="1"/>
</dbReference>
<dbReference type="InterPro" id="IPR003660">
    <property type="entry name" value="HAMP_dom"/>
</dbReference>
<name>A0ABU6K2V6_9RHOO</name>
<sequence>MNMHSLGRLLGNLKLGPKLLLAPAVVLIMLGLVCVLSIFGLSRQTEALQHVANVRQARMIEAGEILRDAQDAQRSTFQVLSMASASYPEKARNDVAAKALEGMDKVAGRLRALLKSSDEAADAEILQRLVPAVEAYRKRMFSSLDMIEEDNTVATTTMLRGEAAWQAMLKDLQAYNAEQTNNSVAAINNAVSSSRSMQWSMGIALLFSLVVSLAVAMLVGRVIRQSVFSIRDAALRMQAGDLRLHADDISSNDEIGDTARAFRRFAQAISEAMSKVNSSARSLRENAGQLDSTARAIEASSSSQVDSSSNVAAAVEELTVSISEVADNAEGVRRKSQHAADLASQGMHSVEAMMARMSDVDVKSRQTGDAIGEFINDATRITQASAQVREIADQTNLLALNAAIEAARAGEQGRGFAVVADEVRKLAERSRQTAMAIHDITSALSDRAKQVSASLDESSESMQTSAVALKDLQKVLEEAQQSVRDSAIEVESIALSVNEQRTASTDVARSMEQVSGIAQENLHAVSGAAQAASNLNALAADLIDTASHFRS</sequence>
<evidence type="ECO:0000259" key="6">
    <source>
        <dbReference type="PROSITE" id="PS50885"/>
    </source>
</evidence>
<evidence type="ECO:0000256" key="2">
    <source>
        <dbReference type="ARBA" id="ARBA00029447"/>
    </source>
</evidence>
<dbReference type="PROSITE" id="PS50111">
    <property type="entry name" value="CHEMOTAXIS_TRANSDUC_2"/>
    <property type="match status" value="1"/>
</dbReference>
<keyword evidence="8" id="KW-1185">Reference proteome</keyword>
<comment type="caution">
    <text evidence="7">The sequence shown here is derived from an EMBL/GenBank/DDBJ whole genome shotgun (WGS) entry which is preliminary data.</text>
</comment>
<dbReference type="Proteomes" id="UP001331561">
    <property type="component" value="Unassembled WGS sequence"/>
</dbReference>
<dbReference type="CDD" id="cd06225">
    <property type="entry name" value="HAMP"/>
    <property type="match status" value="1"/>
</dbReference>
<dbReference type="SMART" id="SM00283">
    <property type="entry name" value="MA"/>
    <property type="match status" value="1"/>
</dbReference>
<dbReference type="InterPro" id="IPR004089">
    <property type="entry name" value="MCPsignal_dom"/>
</dbReference>
<dbReference type="SMART" id="SM00304">
    <property type="entry name" value="HAMP"/>
    <property type="match status" value="2"/>
</dbReference>
<feature type="transmembrane region" description="Helical" evidence="4">
    <location>
        <begin position="203"/>
        <end position="223"/>
    </location>
</feature>
<dbReference type="Pfam" id="PF00015">
    <property type="entry name" value="MCPsignal"/>
    <property type="match status" value="1"/>
</dbReference>
<feature type="transmembrane region" description="Helical" evidence="4">
    <location>
        <begin position="20"/>
        <end position="41"/>
    </location>
</feature>
<dbReference type="Gene3D" id="1.10.287.950">
    <property type="entry name" value="Methyl-accepting chemotaxis protein"/>
    <property type="match status" value="1"/>
</dbReference>
<evidence type="ECO:0000313" key="8">
    <source>
        <dbReference type="Proteomes" id="UP001331561"/>
    </source>
</evidence>
<dbReference type="RefSeq" id="WP_327598992.1">
    <property type="nucleotide sequence ID" value="NZ_JAYXHS010000002.1"/>
</dbReference>
<evidence type="ECO:0000259" key="5">
    <source>
        <dbReference type="PROSITE" id="PS50111"/>
    </source>
</evidence>
<organism evidence="7 8">
    <name type="scientific">Uliginosibacterium silvisoli</name>
    <dbReference type="NCBI Taxonomy" id="3114758"/>
    <lineage>
        <taxon>Bacteria</taxon>
        <taxon>Pseudomonadati</taxon>
        <taxon>Pseudomonadota</taxon>
        <taxon>Betaproteobacteria</taxon>
        <taxon>Rhodocyclales</taxon>
        <taxon>Zoogloeaceae</taxon>
        <taxon>Uliginosibacterium</taxon>
    </lineage>
</organism>
<dbReference type="PANTHER" id="PTHR32089">
    <property type="entry name" value="METHYL-ACCEPTING CHEMOTAXIS PROTEIN MCPB"/>
    <property type="match status" value="1"/>
</dbReference>
<dbReference type="EMBL" id="JAYXHS010000002">
    <property type="protein sequence ID" value="MEC5386011.1"/>
    <property type="molecule type" value="Genomic_DNA"/>
</dbReference>
<dbReference type="SUPFAM" id="SSF58104">
    <property type="entry name" value="Methyl-accepting chemotaxis protein (MCP) signaling domain"/>
    <property type="match status" value="1"/>
</dbReference>
<dbReference type="PANTHER" id="PTHR32089:SF112">
    <property type="entry name" value="LYSOZYME-LIKE PROTEIN-RELATED"/>
    <property type="match status" value="1"/>
</dbReference>
<evidence type="ECO:0000256" key="4">
    <source>
        <dbReference type="SAM" id="Phobius"/>
    </source>
</evidence>
<gene>
    <name evidence="7" type="ORF">VVD49_09760</name>
</gene>
<evidence type="ECO:0000313" key="7">
    <source>
        <dbReference type="EMBL" id="MEC5386011.1"/>
    </source>
</evidence>
<comment type="similarity">
    <text evidence="2">Belongs to the methyl-accepting chemotaxis (MCP) protein family.</text>
</comment>
<accession>A0ABU6K2V6</accession>
<dbReference type="PRINTS" id="PR00260">
    <property type="entry name" value="CHEMTRNSDUCR"/>
</dbReference>
<dbReference type="PROSITE" id="PS50885">
    <property type="entry name" value="HAMP"/>
    <property type="match status" value="1"/>
</dbReference>
<keyword evidence="4" id="KW-0472">Membrane</keyword>
<evidence type="ECO:0000256" key="1">
    <source>
        <dbReference type="ARBA" id="ARBA00023224"/>
    </source>
</evidence>